<feature type="non-terminal residue" evidence="2">
    <location>
        <position position="293"/>
    </location>
</feature>
<sequence length="293" mass="31629">SEKSVKSNSGSSEKSVKSKSASSENSVKSVSALNDDDFLPSDQFDDSNDEMPKVPSSKLRRRCAVCPKDSVSDGRGRCFRFNQAALSNQNAQESCMRDGGVLADIRDGPTLEFVRKIPGSPEGDFWLGTSSDPLAITGYYTNWLKGDPPSSGNPEAKLDCGAVVPSSLFKWEARRCSEEQAFICERNPMLVTTTITTTNSATTTATTTTTTISTTTSFNTESRPRSTLPINDDVDNRSPSTVFSSTELPSTTVATTTLLTETQSESRTTATETETQTKSPPRPPPSMNDDVDN</sequence>
<dbReference type="PROSITE" id="PS50041">
    <property type="entry name" value="C_TYPE_LECTIN_2"/>
    <property type="match status" value="1"/>
</dbReference>
<dbReference type="InterPro" id="IPR016187">
    <property type="entry name" value="CTDL_fold"/>
</dbReference>
<feature type="non-terminal residue" evidence="2">
    <location>
        <position position="1"/>
    </location>
</feature>
<dbReference type="SUPFAM" id="SSF56436">
    <property type="entry name" value="C-type lectin-like"/>
    <property type="match status" value="1"/>
</dbReference>
<gene>
    <name evidence="2" type="ORF">OFUS_LOCUS13011</name>
</gene>
<dbReference type="AlphaFoldDB" id="A0A8J1XUV4"/>
<feature type="compositionally biased region" description="Low complexity" evidence="1">
    <location>
        <begin position="245"/>
        <end position="277"/>
    </location>
</feature>
<dbReference type="Proteomes" id="UP000749559">
    <property type="component" value="Unassembled WGS sequence"/>
</dbReference>
<dbReference type="Gene3D" id="3.10.100.10">
    <property type="entry name" value="Mannose-Binding Protein A, subunit A"/>
    <property type="match status" value="1"/>
</dbReference>
<feature type="compositionally biased region" description="Acidic residues" evidence="1">
    <location>
        <begin position="34"/>
        <end position="49"/>
    </location>
</feature>
<dbReference type="PANTHER" id="PTHR22803">
    <property type="entry name" value="MANNOSE, PHOSPHOLIPASE, LECTIN RECEPTOR RELATED"/>
    <property type="match status" value="1"/>
</dbReference>
<proteinExistence type="predicted"/>
<feature type="region of interest" description="Disordered" evidence="1">
    <location>
        <begin position="1"/>
        <end position="59"/>
    </location>
</feature>
<dbReference type="CDD" id="cd00037">
    <property type="entry name" value="CLECT"/>
    <property type="match status" value="1"/>
</dbReference>
<keyword evidence="3" id="KW-1185">Reference proteome</keyword>
<dbReference type="InterPro" id="IPR016186">
    <property type="entry name" value="C-type_lectin-like/link_sf"/>
</dbReference>
<accession>A0A8J1XUV4</accession>
<protein>
    <submittedName>
        <fullName evidence="2">Uncharacterized protein</fullName>
    </submittedName>
</protein>
<reference evidence="2" key="1">
    <citation type="submission" date="2022-03" db="EMBL/GenBank/DDBJ databases">
        <authorList>
            <person name="Martin C."/>
        </authorList>
    </citation>
    <scope>NUCLEOTIDE SEQUENCE</scope>
</reference>
<dbReference type="InterPro" id="IPR001304">
    <property type="entry name" value="C-type_lectin-like"/>
</dbReference>
<feature type="region of interest" description="Disordered" evidence="1">
    <location>
        <begin position="212"/>
        <end position="293"/>
    </location>
</feature>
<dbReference type="EMBL" id="CAIIXF020000006">
    <property type="protein sequence ID" value="CAH1787271.1"/>
    <property type="molecule type" value="Genomic_DNA"/>
</dbReference>
<evidence type="ECO:0000256" key="1">
    <source>
        <dbReference type="SAM" id="MobiDB-lite"/>
    </source>
</evidence>
<dbReference type="InterPro" id="IPR050111">
    <property type="entry name" value="C-type_lectin/snaclec_domain"/>
</dbReference>
<organism evidence="2 3">
    <name type="scientific">Owenia fusiformis</name>
    <name type="common">Polychaete worm</name>
    <dbReference type="NCBI Taxonomy" id="6347"/>
    <lineage>
        <taxon>Eukaryota</taxon>
        <taxon>Metazoa</taxon>
        <taxon>Spiralia</taxon>
        <taxon>Lophotrochozoa</taxon>
        <taxon>Annelida</taxon>
        <taxon>Polychaeta</taxon>
        <taxon>Sedentaria</taxon>
        <taxon>Canalipalpata</taxon>
        <taxon>Sabellida</taxon>
        <taxon>Oweniida</taxon>
        <taxon>Oweniidae</taxon>
        <taxon>Owenia</taxon>
    </lineage>
</organism>
<dbReference type="SMART" id="SM00034">
    <property type="entry name" value="CLECT"/>
    <property type="match status" value="1"/>
</dbReference>
<evidence type="ECO:0000313" key="2">
    <source>
        <dbReference type="EMBL" id="CAH1787271.1"/>
    </source>
</evidence>
<comment type="caution">
    <text evidence="2">The sequence shown here is derived from an EMBL/GenBank/DDBJ whole genome shotgun (WGS) entry which is preliminary data.</text>
</comment>
<feature type="compositionally biased region" description="Low complexity" evidence="1">
    <location>
        <begin position="1"/>
        <end position="32"/>
    </location>
</feature>
<dbReference type="Pfam" id="PF00059">
    <property type="entry name" value="Lectin_C"/>
    <property type="match status" value="1"/>
</dbReference>
<name>A0A8J1XUV4_OWEFU</name>
<evidence type="ECO:0000313" key="3">
    <source>
        <dbReference type="Proteomes" id="UP000749559"/>
    </source>
</evidence>